<feature type="region of interest" description="Disordered" evidence="1">
    <location>
        <begin position="36"/>
        <end position="74"/>
    </location>
</feature>
<proteinExistence type="predicted"/>
<keyword evidence="3" id="KW-1185">Reference proteome</keyword>
<reference evidence="3" key="1">
    <citation type="submission" date="2013-02" db="EMBL/GenBank/DDBJ databases">
        <authorList>
            <person name="Hughes D."/>
        </authorList>
    </citation>
    <scope>NUCLEOTIDE SEQUENCE</scope>
    <source>
        <strain>Durham</strain>
        <strain evidence="3">NC isolate 2 -- Noor lab</strain>
    </source>
</reference>
<dbReference type="AlphaFoldDB" id="T1GPH1"/>
<feature type="compositionally biased region" description="Basic and acidic residues" evidence="1">
    <location>
        <begin position="36"/>
        <end position="53"/>
    </location>
</feature>
<dbReference type="EMBL" id="CAQQ02019806">
    <property type="status" value="NOT_ANNOTATED_CDS"/>
    <property type="molecule type" value="Genomic_DNA"/>
</dbReference>
<dbReference type="EMBL" id="CAQQ02019805">
    <property type="status" value="NOT_ANNOTATED_CDS"/>
    <property type="molecule type" value="Genomic_DNA"/>
</dbReference>
<name>T1GPH1_MEGSC</name>
<dbReference type="Proteomes" id="UP000015102">
    <property type="component" value="Unassembled WGS sequence"/>
</dbReference>
<dbReference type="EMBL" id="CAQQ02019804">
    <property type="status" value="NOT_ANNOTATED_CDS"/>
    <property type="molecule type" value="Genomic_DNA"/>
</dbReference>
<dbReference type="OMA" id="DPYYEND"/>
<dbReference type="EnsemblMetazoa" id="MESCA005501-RA">
    <property type="protein sequence ID" value="MESCA005501-PA"/>
    <property type="gene ID" value="MESCA005501"/>
</dbReference>
<evidence type="ECO:0000313" key="3">
    <source>
        <dbReference type="Proteomes" id="UP000015102"/>
    </source>
</evidence>
<accession>T1GPH1</accession>
<dbReference type="HOGENOM" id="CLU_2253108_0_0_1"/>
<evidence type="ECO:0000313" key="2">
    <source>
        <dbReference type="EnsemblMetazoa" id="MESCA005501-PA"/>
    </source>
</evidence>
<dbReference type="EMBL" id="CAQQ02019803">
    <property type="status" value="NOT_ANNOTATED_CDS"/>
    <property type="molecule type" value="Genomic_DNA"/>
</dbReference>
<dbReference type="EMBL" id="CAQQ02019801">
    <property type="status" value="NOT_ANNOTATED_CDS"/>
    <property type="molecule type" value="Genomic_DNA"/>
</dbReference>
<reference evidence="2" key="2">
    <citation type="submission" date="2015-06" db="UniProtKB">
        <authorList>
            <consortium name="EnsemblMetazoa"/>
        </authorList>
    </citation>
    <scope>IDENTIFICATION</scope>
</reference>
<dbReference type="STRING" id="36166.T1GPH1"/>
<dbReference type="EMBL" id="CAQQ02019800">
    <property type="status" value="NOT_ANNOTATED_CDS"/>
    <property type="molecule type" value="Genomic_DNA"/>
</dbReference>
<dbReference type="EMBL" id="CAQQ02019802">
    <property type="status" value="NOT_ANNOTATED_CDS"/>
    <property type="molecule type" value="Genomic_DNA"/>
</dbReference>
<evidence type="ECO:0000256" key="1">
    <source>
        <dbReference type="SAM" id="MobiDB-lite"/>
    </source>
</evidence>
<sequence length="104" mass="11869">MTEDSDSISEEERSLFRPFTRESLVAIEARIADEQAKQKELERKRAEGEVIRYDDDDEDEGPQPDPTLEQGVPIPVRMQGGFPPELASTPLEDIDPFYSNQLIF</sequence>
<protein>
    <submittedName>
        <fullName evidence="2">Uncharacterized protein</fullName>
    </submittedName>
</protein>
<organism evidence="2 3">
    <name type="scientific">Megaselia scalaris</name>
    <name type="common">Humpbacked fly</name>
    <name type="synonym">Phora scalaris</name>
    <dbReference type="NCBI Taxonomy" id="36166"/>
    <lineage>
        <taxon>Eukaryota</taxon>
        <taxon>Metazoa</taxon>
        <taxon>Ecdysozoa</taxon>
        <taxon>Arthropoda</taxon>
        <taxon>Hexapoda</taxon>
        <taxon>Insecta</taxon>
        <taxon>Pterygota</taxon>
        <taxon>Neoptera</taxon>
        <taxon>Endopterygota</taxon>
        <taxon>Diptera</taxon>
        <taxon>Brachycera</taxon>
        <taxon>Muscomorpha</taxon>
        <taxon>Platypezoidea</taxon>
        <taxon>Phoridae</taxon>
        <taxon>Megaseliini</taxon>
        <taxon>Megaselia</taxon>
    </lineage>
</organism>